<dbReference type="SUPFAM" id="SSF55326">
    <property type="entry name" value="PurM N-terminal domain-like"/>
    <property type="match status" value="2"/>
</dbReference>
<evidence type="ECO:0000313" key="13">
    <source>
        <dbReference type="Proteomes" id="UP000290527"/>
    </source>
</evidence>
<feature type="active site" description="Proton acceptor" evidence="8">
    <location>
        <position position="83"/>
    </location>
</feature>
<evidence type="ECO:0000256" key="8">
    <source>
        <dbReference type="HAMAP-Rule" id="MF_00420"/>
    </source>
</evidence>
<dbReference type="InterPro" id="IPR036676">
    <property type="entry name" value="PurM-like_C_sf"/>
</dbReference>
<feature type="binding site" evidence="8">
    <location>
        <position position="104"/>
    </location>
    <ligand>
        <name>substrate</name>
    </ligand>
</feature>
<feature type="active site" evidence="8">
    <location>
        <position position="32"/>
    </location>
</feature>
<feature type="binding site" evidence="8">
    <location>
        <position position="483"/>
    </location>
    <ligand>
        <name>ATP</name>
        <dbReference type="ChEBI" id="CHEBI:30616"/>
    </ligand>
</feature>
<dbReference type="AlphaFoldDB" id="A0A401HQQ2"/>
<feature type="domain" description="PurM-like C-terminal" evidence="10">
    <location>
        <begin position="196"/>
        <end position="345"/>
    </location>
</feature>
<feature type="domain" description="PurM-like N-terminal" evidence="9">
    <location>
        <begin position="425"/>
        <end position="549"/>
    </location>
</feature>
<dbReference type="Pfam" id="PF18072">
    <property type="entry name" value="FGAR-AT_linker"/>
    <property type="match status" value="1"/>
</dbReference>
<keyword evidence="3 8" id="KW-0479">Metal-binding</keyword>
<dbReference type="HAMAP" id="MF_00420">
    <property type="entry name" value="PurL_2"/>
    <property type="match status" value="1"/>
</dbReference>
<dbReference type="CDD" id="cd02204">
    <property type="entry name" value="PurL_repeat2"/>
    <property type="match status" value="1"/>
</dbReference>
<protein>
    <recommendedName>
        <fullName evidence="8">Phosphoribosylformylglycinamidine synthase subunit PurL</fullName>
        <shortName evidence="8">FGAM synthase</shortName>
        <ecNumber evidence="8">6.3.5.3</ecNumber>
    </recommendedName>
    <alternativeName>
        <fullName evidence="8">Formylglycinamide ribonucleotide amidotransferase subunit II</fullName>
        <shortName evidence="8">FGAR amidotransferase II</shortName>
        <shortName evidence="8">FGAR-AT II</shortName>
    </alternativeName>
    <alternativeName>
        <fullName evidence="8">Glutamine amidotransferase PurL</fullName>
    </alternativeName>
    <alternativeName>
        <fullName evidence="8">Phosphoribosylformylglycinamidine synthase subunit II</fullName>
    </alternativeName>
</protein>
<evidence type="ECO:0000256" key="7">
    <source>
        <dbReference type="ARBA" id="ARBA00022842"/>
    </source>
</evidence>
<dbReference type="GO" id="GO:0005524">
    <property type="term" value="F:ATP binding"/>
    <property type="evidence" value="ECO:0007669"/>
    <property type="project" value="UniProtKB-UniRule"/>
</dbReference>
<dbReference type="EMBL" id="BFAX01000003">
    <property type="protein sequence ID" value="GBF36597.1"/>
    <property type="molecule type" value="Genomic_DNA"/>
</dbReference>
<dbReference type="Pfam" id="PF00586">
    <property type="entry name" value="AIRS"/>
    <property type="match status" value="2"/>
</dbReference>
<comment type="subunit">
    <text evidence="8">Monomer. Part of the FGAM synthase complex composed of 1 PurL, 1 PurQ and 2 PurS subunits.</text>
</comment>
<organism evidence="12 13">
    <name type="scientific">Methanofervidicoccus abyssi</name>
    <dbReference type="NCBI Taxonomy" id="2082189"/>
    <lineage>
        <taxon>Archaea</taxon>
        <taxon>Methanobacteriati</taxon>
        <taxon>Methanobacteriota</taxon>
        <taxon>Methanomada group</taxon>
        <taxon>Methanococci</taxon>
        <taxon>Methanococcales</taxon>
        <taxon>Methanofervidicoccus</taxon>
    </lineage>
</organism>
<dbReference type="InterPro" id="IPR010074">
    <property type="entry name" value="PRibForGlyAmidine_synth_PurL"/>
</dbReference>
<dbReference type="UniPathway" id="UPA00074">
    <property type="reaction ID" value="UER00128"/>
</dbReference>
<accession>A0A401HQQ2</accession>
<dbReference type="CDD" id="cd02203">
    <property type="entry name" value="PurL_repeat1"/>
    <property type="match status" value="1"/>
</dbReference>
<dbReference type="GO" id="GO:0004642">
    <property type="term" value="F:phosphoribosylformylglycinamidine synthase activity"/>
    <property type="evidence" value="ECO:0007669"/>
    <property type="project" value="UniProtKB-UniRule"/>
</dbReference>
<feature type="binding site" evidence="8">
    <location>
        <position position="230"/>
    </location>
    <ligand>
        <name>substrate</name>
    </ligand>
</feature>
<dbReference type="NCBIfam" id="NF002290">
    <property type="entry name" value="PRK01213.1"/>
    <property type="match status" value="1"/>
</dbReference>
<evidence type="ECO:0000256" key="5">
    <source>
        <dbReference type="ARBA" id="ARBA00022755"/>
    </source>
</evidence>
<feature type="binding site" evidence="8">
    <location>
        <begin position="82"/>
        <end position="85"/>
    </location>
    <ligand>
        <name>substrate</name>
    </ligand>
</feature>
<dbReference type="NCBIfam" id="TIGR01736">
    <property type="entry name" value="FGAM_synth_II"/>
    <property type="match status" value="1"/>
</dbReference>
<dbReference type="InterPro" id="IPR041609">
    <property type="entry name" value="PurL_linker"/>
</dbReference>
<dbReference type="GO" id="GO:0000287">
    <property type="term" value="F:magnesium ion binding"/>
    <property type="evidence" value="ECO:0007669"/>
    <property type="project" value="UniProtKB-UniRule"/>
</dbReference>
<comment type="function">
    <text evidence="8">Part of the phosphoribosylformylglycinamidine synthase complex involved in the purines biosynthetic pathway. Catalyzes the ATP-dependent conversion of formylglycinamide ribonucleotide (FGAR) and glutamine to yield formylglycinamidine ribonucleotide (FGAM) and glutamate. The FGAM synthase complex is composed of three subunits. PurQ produces an ammonia molecule by converting glutamine to glutamate. PurL transfers the ammonia molecule to FGAR to form FGAM in an ATP-dependent manner. PurS interacts with PurQ and PurL and is thought to assist in the transfer of the ammonia molecule from PurQ to PurL.</text>
</comment>
<dbReference type="EC" id="6.3.5.3" evidence="8"/>
<dbReference type="InterPro" id="IPR036921">
    <property type="entry name" value="PurM-like_N_sf"/>
</dbReference>
<dbReference type="PANTHER" id="PTHR43555:SF1">
    <property type="entry name" value="PHOSPHORIBOSYLFORMYLGLYCINAMIDINE SYNTHASE SUBUNIT PURL"/>
    <property type="match status" value="1"/>
</dbReference>
<comment type="catalytic activity">
    <reaction evidence="8">
        <text>N(2)-formyl-N(1)-(5-phospho-beta-D-ribosyl)glycinamide + L-glutamine + ATP + H2O = 2-formamido-N(1)-(5-O-phospho-beta-D-ribosyl)acetamidine + L-glutamate + ADP + phosphate + H(+)</text>
        <dbReference type="Rhea" id="RHEA:17129"/>
        <dbReference type="ChEBI" id="CHEBI:15377"/>
        <dbReference type="ChEBI" id="CHEBI:15378"/>
        <dbReference type="ChEBI" id="CHEBI:29985"/>
        <dbReference type="ChEBI" id="CHEBI:30616"/>
        <dbReference type="ChEBI" id="CHEBI:43474"/>
        <dbReference type="ChEBI" id="CHEBI:58359"/>
        <dbReference type="ChEBI" id="CHEBI:147286"/>
        <dbReference type="ChEBI" id="CHEBI:147287"/>
        <dbReference type="ChEBI" id="CHEBI:456216"/>
        <dbReference type="EC" id="6.3.5.3"/>
    </reaction>
</comment>
<evidence type="ECO:0000313" key="12">
    <source>
        <dbReference type="EMBL" id="GBF36597.1"/>
    </source>
</evidence>
<dbReference type="InterPro" id="IPR016188">
    <property type="entry name" value="PurM-like_N"/>
</dbReference>
<keyword evidence="4 8" id="KW-0547">Nucleotide-binding</keyword>
<proteinExistence type="inferred from homology"/>
<evidence type="ECO:0000259" key="10">
    <source>
        <dbReference type="Pfam" id="PF02769"/>
    </source>
</evidence>
<name>A0A401HQQ2_9EURY</name>
<dbReference type="Proteomes" id="UP000290527">
    <property type="component" value="Unassembled WGS sequence"/>
</dbReference>
<keyword evidence="6 8" id="KW-0067">ATP-binding</keyword>
<evidence type="ECO:0000259" key="11">
    <source>
        <dbReference type="Pfam" id="PF18072"/>
    </source>
</evidence>
<gene>
    <name evidence="8" type="primary">purL</name>
    <name evidence="12" type="ORF">MHHB_P0827</name>
</gene>
<evidence type="ECO:0000256" key="2">
    <source>
        <dbReference type="ARBA" id="ARBA00022598"/>
    </source>
</evidence>
<keyword evidence="7 8" id="KW-0460">Magnesium</keyword>
<evidence type="ECO:0000256" key="6">
    <source>
        <dbReference type="ARBA" id="ARBA00022840"/>
    </source>
</evidence>
<reference evidence="12 13" key="1">
    <citation type="journal article" date="2019" name="Int. J. Syst. Evol. Microbiol.">
        <title>Methanofervidicoccus abyssi gen. nov., sp. nov., a hydrogenotrophic methanogen, isolated from a hydrothermal vent chimney in the Mid-Cayman Spreading Center, the Caribbean Sea.</title>
        <authorList>
            <person name="Sakai S."/>
            <person name="Takaki Y."/>
            <person name="Miyazaki M."/>
            <person name="Ogawara M."/>
            <person name="Yanagawa K."/>
            <person name="Miyazaki J."/>
            <person name="Takai K."/>
        </authorList>
    </citation>
    <scope>NUCLEOTIDE SEQUENCE [LARGE SCALE GENOMIC DNA]</scope>
    <source>
        <strain evidence="12 13">HHB</strain>
    </source>
</reference>
<feature type="domain" description="Phosphoribosylformylglycinamidine synthase linker" evidence="11">
    <location>
        <begin position="4"/>
        <end position="35"/>
    </location>
</feature>
<keyword evidence="2 8" id="KW-0436">Ligase</keyword>
<feature type="binding site" evidence="8">
    <location>
        <position position="258"/>
    </location>
    <ligand>
        <name>Mg(2+)</name>
        <dbReference type="ChEBI" id="CHEBI:18420"/>
        <label>2</label>
    </ligand>
</feature>
<dbReference type="GO" id="GO:0005737">
    <property type="term" value="C:cytoplasm"/>
    <property type="evidence" value="ECO:0007669"/>
    <property type="project" value="UniProtKB-SubCell"/>
</dbReference>
<comment type="caution">
    <text evidence="12">The sequence shown here is derived from an EMBL/GenBank/DDBJ whole genome shotgun (WGS) entry which is preliminary data.</text>
</comment>
<comment type="similarity">
    <text evidence="8">Belongs to the FGAMS family.</text>
</comment>
<feature type="domain" description="PurM-like N-terminal" evidence="9">
    <location>
        <begin position="60"/>
        <end position="180"/>
    </location>
</feature>
<feature type="binding site" evidence="8">
    <location>
        <position position="521"/>
    </location>
    <ligand>
        <name>Mg(2+)</name>
        <dbReference type="ChEBI" id="CHEBI:18420"/>
        <label>1</label>
    </ligand>
</feature>
<feature type="binding site" evidence="8">
    <location>
        <begin position="302"/>
        <end position="304"/>
    </location>
    <ligand>
        <name>substrate</name>
    </ligand>
</feature>
<comment type="caution">
    <text evidence="8">Lacks conserved residue(s) required for the propagation of feature annotation.</text>
</comment>
<dbReference type="InterPro" id="IPR010918">
    <property type="entry name" value="PurM-like_C_dom"/>
</dbReference>
<dbReference type="GO" id="GO:0006189">
    <property type="term" value="P:'de novo' IMP biosynthetic process"/>
    <property type="evidence" value="ECO:0007669"/>
    <property type="project" value="UniProtKB-UniRule"/>
</dbReference>
<sequence>MDIEDLKYIEKKLGRKPNDIEIGMFENLWSEHCSYRSTRNILKLFGKTIKDDQNIVIGPGDDAAVIRIDRETGLCIALAMESHNHPSYIDPYNGAATGVGGIVRDVISMNAKPIALLDSLRFGDIEGEMGNKVRWLVEGVVSGISDYGNRIGVPTVGGECEFHRSYNYNNLVNVVCIGIVREGEVITGKARDPNLSLILVGSTGRDGIGGASFASKDLTSESEEDRPSVQIGDPFVGKCLIDSVLEACKTGKVKAIKDLGAAGLTSACSEMCYGGGVGAEIHLEKVILREEGMTPYEILVSESQERMLLAVERGGEEEVIEIFKKYELPASVIGWTTDTKRIIVKIHGKKIVDLPLDLLCGAPPIERREKLCIFEEYIDSNRVEMPEDLGEVLLKLLGSPNIASKMWIYERYDYEVQLRTVVKPGMDAAVLRFMECPPKALALTTDCNPNFCKLNPYVGSVYTVCEGVRNLATVGAKPIAMLDNLNFGNPEKPERMYQLKKCVEGLANCAEFFNIPIVGGNVSLYNETVIDGKEYPINPTPTICLVGIVDNVEMVPSIYSNVEEGDVIIVTNETKDEMGGSEYFRYIHEIEKGIVPRCNLEREKKIYDTVIDLIGKGLISYATDCSRGGLGVGVARLCIMNKIGAEIYLGNYNKNNLRDDILLFSETSGRILLVVKGENVEEVLNALGKNGYIIGKVGGGSLSVYSRDKEIINLGIKEMKDVYEKSFPKIMGDVE</sequence>
<dbReference type="SUPFAM" id="SSF56042">
    <property type="entry name" value="PurM C-terminal domain-like"/>
    <property type="match status" value="2"/>
</dbReference>
<comment type="pathway">
    <text evidence="8">Purine metabolism; IMP biosynthesis via de novo pathway; 5-amino-1-(5-phospho-D-ribosyl)imidazole from N(2)-formyl-N(1)-(5-phospho-D-ribosyl)glycinamide: step 1/2.</text>
</comment>
<feature type="binding site" evidence="8">
    <location>
        <position position="35"/>
    </location>
    <ligand>
        <name>ATP</name>
        <dbReference type="ChEBI" id="CHEBI:30616"/>
    </ligand>
</feature>
<keyword evidence="5 8" id="KW-0658">Purine biosynthesis</keyword>
<evidence type="ECO:0000256" key="1">
    <source>
        <dbReference type="ARBA" id="ARBA00022490"/>
    </source>
</evidence>
<dbReference type="Gene3D" id="3.30.1330.10">
    <property type="entry name" value="PurM-like, N-terminal domain"/>
    <property type="match status" value="2"/>
</dbReference>
<evidence type="ECO:0000256" key="4">
    <source>
        <dbReference type="ARBA" id="ARBA00022741"/>
    </source>
</evidence>
<evidence type="ECO:0000259" key="9">
    <source>
        <dbReference type="Pfam" id="PF00586"/>
    </source>
</evidence>
<dbReference type="PIRSF" id="PIRSF001587">
    <property type="entry name" value="FGAM_synthase_II"/>
    <property type="match status" value="1"/>
</dbReference>
<dbReference type="Gene3D" id="3.90.650.10">
    <property type="entry name" value="PurM-like C-terminal domain"/>
    <property type="match status" value="2"/>
</dbReference>
<feature type="domain" description="PurM-like C-terminal" evidence="10">
    <location>
        <begin position="563"/>
        <end position="701"/>
    </location>
</feature>
<dbReference type="OrthoDB" id="8251at2157"/>
<evidence type="ECO:0000256" key="3">
    <source>
        <dbReference type="ARBA" id="ARBA00022723"/>
    </source>
</evidence>
<comment type="subcellular location">
    <subcellularLocation>
        <location evidence="8">Cytoplasm</location>
    </subcellularLocation>
</comment>
<dbReference type="Pfam" id="PF02769">
    <property type="entry name" value="AIRS_C"/>
    <property type="match status" value="2"/>
</dbReference>
<feature type="binding site" evidence="8">
    <location>
        <position position="520"/>
    </location>
    <ligand>
        <name>ATP</name>
        <dbReference type="ChEBI" id="CHEBI:30616"/>
    </ligand>
</feature>
<feature type="binding site" evidence="8">
    <location>
        <position position="105"/>
    </location>
    <ligand>
        <name>Mg(2+)</name>
        <dbReference type="ChEBI" id="CHEBI:18420"/>
        <label>2</label>
    </ligand>
</feature>
<feature type="binding site" evidence="8">
    <location>
        <position position="81"/>
    </location>
    <ligand>
        <name>Mg(2+)</name>
        <dbReference type="ChEBI" id="CHEBI:18420"/>
        <label>1</label>
    </ligand>
</feature>
<dbReference type="PANTHER" id="PTHR43555">
    <property type="entry name" value="PHOSPHORIBOSYLFORMYLGLYCINAMIDINE SYNTHASE SUBUNIT PURL"/>
    <property type="match status" value="1"/>
</dbReference>
<keyword evidence="13" id="KW-1185">Reference proteome</keyword>
<keyword evidence="1 8" id="KW-0963">Cytoplasm</keyword>
<feature type="binding site" evidence="8">
    <location>
        <position position="523"/>
    </location>
    <ligand>
        <name>substrate</name>
    </ligand>
</feature>